<proteinExistence type="predicted"/>
<protein>
    <submittedName>
        <fullName evidence="1">Uncharacterized protein</fullName>
    </submittedName>
</protein>
<gene>
    <name evidence="1" type="ORF">MCOL2_08936</name>
</gene>
<dbReference type="Proteomes" id="UP000019241">
    <property type="component" value="Unassembled WGS sequence"/>
</dbReference>
<organism evidence="1 2">
    <name type="scientific">Listeria fleischmannii FSL S10-1203</name>
    <dbReference type="NCBI Taxonomy" id="1265822"/>
    <lineage>
        <taxon>Bacteria</taxon>
        <taxon>Bacillati</taxon>
        <taxon>Bacillota</taxon>
        <taxon>Bacilli</taxon>
        <taxon>Bacillales</taxon>
        <taxon>Listeriaceae</taxon>
        <taxon>Listeria</taxon>
    </lineage>
</organism>
<comment type="caution">
    <text evidence="1">The sequence shown here is derived from an EMBL/GenBank/DDBJ whole genome shotgun (WGS) entry which is preliminary data.</text>
</comment>
<dbReference type="AlphaFoldDB" id="W7DN98"/>
<sequence length="90" mass="10904">MKVEFEGVTYDIDKIDTYNRYTQDRLKYIMYSAYRNIRDSVLLNRCQGKKLNEVRVLAVQHMDRALRYTKLTESEIDSVFSFMEKYFPKI</sequence>
<evidence type="ECO:0000313" key="2">
    <source>
        <dbReference type="Proteomes" id="UP000019241"/>
    </source>
</evidence>
<dbReference type="EMBL" id="AODM01000031">
    <property type="protein sequence ID" value="EUJ56428.1"/>
    <property type="molecule type" value="Genomic_DNA"/>
</dbReference>
<evidence type="ECO:0000313" key="1">
    <source>
        <dbReference type="EMBL" id="EUJ56428.1"/>
    </source>
</evidence>
<dbReference type="RefSeq" id="WP_036063498.1">
    <property type="nucleotide sequence ID" value="NZ_AODM01000031.1"/>
</dbReference>
<accession>W7DN98</accession>
<name>W7DN98_9LIST</name>
<reference evidence="1 2" key="1">
    <citation type="submission" date="2012-12" db="EMBL/GenBank/DDBJ databases">
        <title>Novel taxa of Listeriaceae from agricultural environments in the United States.</title>
        <authorList>
            <person name="den Bakker H.C."/>
            <person name="Allred A."/>
            <person name="Warchocki S."/>
            <person name="Wright E.M."/>
            <person name="Burrell A."/>
            <person name="Nightingale K.K."/>
            <person name="Kephart D."/>
            <person name="Wiedmann M."/>
        </authorList>
    </citation>
    <scope>NUCLEOTIDE SEQUENCE [LARGE SCALE GENOMIC DNA]</scope>
    <source>
        <strain evidence="1 2">FSL S10-1203</strain>
    </source>
</reference>